<sequence>TGLDCFDMSKKVGLKGGRDRMAVDVLDPLRQVLDVGMQSNKLDQRLWPLAFLVSLPKASVVLARLPPLRFHGMEVSQKMALSRPRIRVLFVFPLLGHSHSIWMFLGQGSNPSQICDLLHRCSDAGSFTHHAWLGAEPVTPQK</sequence>
<dbReference type="Proteomes" id="UP000694723">
    <property type="component" value="Unplaced"/>
</dbReference>
<dbReference type="Ensembl" id="ENSSSCT00015094501.1">
    <property type="protein sequence ID" value="ENSSSCP00015038739.1"/>
    <property type="gene ID" value="ENSSSCG00015070498.1"/>
</dbReference>
<dbReference type="Ensembl" id="ENSSSCT00060017363.1">
    <property type="protein sequence ID" value="ENSSSCP00060006907.1"/>
    <property type="gene ID" value="ENSSSCG00060013213.1"/>
</dbReference>
<protein>
    <submittedName>
        <fullName evidence="1">Uncharacterized protein</fullName>
    </submittedName>
</protein>
<reference evidence="1" key="1">
    <citation type="submission" date="2025-05" db="UniProtKB">
        <authorList>
            <consortium name="Ensembl"/>
        </authorList>
    </citation>
    <scope>IDENTIFICATION</scope>
</reference>
<proteinExistence type="predicted"/>
<dbReference type="Ensembl" id="ENSSSCT00030018931.1">
    <property type="protein sequence ID" value="ENSSSCP00030008410.1"/>
    <property type="gene ID" value="ENSSSCG00030013795.1"/>
</dbReference>
<evidence type="ECO:0000313" key="2">
    <source>
        <dbReference type="Proteomes" id="UP000694570"/>
    </source>
</evidence>
<dbReference type="AlphaFoldDB" id="A0A8D0VMC7"/>
<dbReference type="Proteomes" id="UP000694722">
    <property type="component" value="Unplaced"/>
</dbReference>
<evidence type="ECO:0000313" key="1">
    <source>
        <dbReference type="Ensembl" id="ENSSSCP00030008410.1"/>
    </source>
</evidence>
<dbReference type="Ensembl" id="ENSSSCT00040095696.1">
    <property type="protein sequence ID" value="ENSSSCP00040042427.1"/>
    <property type="gene ID" value="ENSSSCG00040069826.1"/>
</dbReference>
<dbReference type="Proteomes" id="UP000694570">
    <property type="component" value="Unplaced"/>
</dbReference>
<dbReference type="Proteomes" id="UP000694726">
    <property type="component" value="Unplaced"/>
</dbReference>
<name>A0A8D0VMC7_PIG</name>
<organism evidence="1 2">
    <name type="scientific">Sus scrofa</name>
    <name type="common">Pig</name>
    <dbReference type="NCBI Taxonomy" id="9823"/>
    <lineage>
        <taxon>Eukaryota</taxon>
        <taxon>Metazoa</taxon>
        <taxon>Chordata</taxon>
        <taxon>Craniata</taxon>
        <taxon>Vertebrata</taxon>
        <taxon>Euteleostomi</taxon>
        <taxon>Mammalia</taxon>
        <taxon>Eutheria</taxon>
        <taxon>Laurasiatheria</taxon>
        <taxon>Artiodactyla</taxon>
        <taxon>Suina</taxon>
        <taxon>Suidae</taxon>
        <taxon>Sus</taxon>
    </lineage>
</organism>
<accession>A0A8D0VMC7</accession>